<evidence type="ECO:0000256" key="6">
    <source>
        <dbReference type="ARBA" id="ARBA00039449"/>
    </source>
</evidence>
<feature type="binding site" evidence="11">
    <location>
        <position position="161"/>
    </location>
    <ligand>
        <name>S-adenosyl-L-methionine</name>
        <dbReference type="ChEBI" id="CHEBI:59789"/>
    </ligand>
</feature>
<dbReference type="GeneID" id="115756021"/>
<keyword evidence="3" id="KW-0808">Transferase</keyword>
<name>A0A8B8QWF5_9MYRT</name>
<evidence type="ECO:0000256" key="7">
    <source>
        <dbReference type="ARBA" id="ARBA00043129"/>
    </source>
</evidence>
<dbReference type="EC" id="2.1.1.244" evidence="5"/>
<organism evidence="13 14">
    <name type="scientific">Rhodamnia argentea</name>
    <dbReference type="NCBI Taxonomy" id="178133"/>
    <lineage>
        <taxon>Eukaryota</taxon>
        <taxon>Viridiplantae</taxon>
        <taxon>Streptophyta</taxon>
        <taxon>Embryophyta</taxon>
        <taxon>Tracheophyta</taxon>
        <taxon>Spermatophyta</taxon>
        <taxon>Magnoliopsida</taxon>
        <taxon>eudicotyledons</taxon>
        <taxon>Gunneridae</taxon>
        <taxon>Pentapetalae</taxon>
        <taxon>rosids</taxon>
        <taxon>malvids</taxon>
        <taxon>Myrtales</taxon>
        <taxon>Myrtaceae</taxon>
        <taxon>Myrtoideae</taxon>
        <taxon>Myrteae</taxon>
        <taxon>Australasian group</taxon>
        <taxon>Rhodamnia</taxon>
    </lineage>
</organism>
<evidence type="ECO:0000256" key="11">
    <source>
        <dbReference type="PIRSR" id="PIRSR016958-1"/>
    </source>
</evidence>
<sequence length="338" mass="37733">MPMEAQVSIRVQPSCTCSLAISSPQPRFGLPAKPLFRHSPLRSTANKPTASPEQLTATPIMEASGFDSKGREFKNAEEMWTEEIGKDGDVHKRKEWYRQGVGYWEGVEATTDGVLGGYAHVNDADIKGSEAFLRLLLVERFPGGGRGRNLVALDCGSGIGRVSKNLLIRFFTEVDLLEPVSHFLEAARESLVPESGSAIENKATNFFCVPLQEFTPDVGRYDVIWIQWCIGHLADDDFVSFFMRAKAGLKPGGLFVLKENIARSGFVLDKEDRSVTRSDTYFKELFHRCGLHIFKSKDQRGLPEELFAVKMYALTPDTPKRVHGTRAKAQHNRPSIIK</sequence>
<proteinExistence type="inferred from homology"/>
<dbReference type="SUPFAM" id="SSF53335">
    <property type="entry name" value="S-adenosyl-L-methionine-dependent methyltransferases"/>
    <property type="match status" value="1"/>
</dbReference>
<evidence type="ECO:0000256" key="9">
    <source>
        <dbReference type="ARBA" id="ARBA00047885"/>
    </source>
</evidence>
<feature type="binding site" evidence="11">
    <location>
        <begin position="211"/>
        <end position="212"/>
    </location>
    <ligand>
        <name>S-adenosyl-L-methionine</name>
        <dbReference type="ChEBI" id="CHEBI:59789"/>
    </ligand>
</feature>
<evidence type="ECO:0000256" key="12">
    <source>
        <dbReference type="SAM" id="MobiDB-lite"/>
    </source>
</evidence>
<dbReference type="GO" id="GO:0032259">
    <property type="term" value="P:methylation"/>
    <property type="evidence" value="ECO:0007669"/>
    <property type="project" value="UniProtKB-KW"/>
</dbReference>
<feature type="binding site" evidence="11">
    <location>
        <position position="156"/>
    </location>
    <ligand>
        <name>S-adenosyl-L-methionine</name>
        <dbReference type="ChEBI" id="CHEBI:59789"/>
    </ligand>
</feature>
<dbReference type="CDD" id="cd02440">
    <property type="entry name" value="AdoMet_MTases"/>
    <property type="match status" value="1"/>
</dbReference>
<protein>
    <recommendedName>
        <fullName evidence="6">Alpha N-terminal protein methyltransferase 1</fullName>
        <ecNumber evidence="5">2.1.1.244</ecNumber>
    </recommendedName>
    <alternativeName>
        <fullName evidence="7">X-Pro-Lys N-terminal protein methyltransferase 1</fullName>
    </alternativeName>
</protein>
<comment type="catalytic activity">
    <reaction evidence="8">
        <text>N-terminal L-seryl-L-prolyl-L-lysyl-[protein] + 3 S-adenosyl-L-methionine = N-terminal N,N,N-trimethyl-L-seryl-L-prolyl-L-lysyl-[protein] + 3 S-adenosyl-L-homocysteine + 3 H(+)</text>
        <dbReference type="Rhea" id="RHEA:54724"/>
        <dbReference type="Rhea" id="RHEA-COMP:13789"/>
        <dbReference type="Rhea" id="RHEA-COMP:13973"/>
        <dbReference type="ChEBI" id="CHEBI:15378"/>
        <dbReference type="ChEBI" id="CHEBI:57856"/>
        <dbReference type="ChEBI" id="CHEBI:59789"/>
        <dbReference type="ChEBI" id="CHEBI:138061"/>
        <dbReference type="ChEBI" id="CHEBI:138317"/>
        <dbReference type="EC" id="2.1.1.244"/>
    </reaction>
</comment>
<dbReference type="KEGG" id="rarg:115756021"/>
<dbReference type="PANTHER" id="PTHR12753:SF0">
    <property type="entry name" value="ALPHA N-TERMINAL PROTEIN METHYLTRANSFERASE 1"/>
    <property type="match status" value="1"/>
</dbReference>
<dbReference type="Gene3D" id="3.40.50.150">
    <property type="entry name" value="Vaccinia Virus protein VP39"/>
    <property type="match status" value="1"/>
</dbReference>
<accession>A0A8B8QWF5</accession>
<reference evidence="14" key="1">
    <citation type="submission" date="2025-08" db="UniProtKB">
        <authorList>
            <consortium name="RefSeq"/>
        </authorList>
    </citation>
    <scope>IDENTIFICATION</scope>
    <source>
        <tissue evidence="14">Leaf</tissue>
    </source>
</reference>
<dbReference type="GO" id="GO:0005737">
    <property type="term" value="C:cytoplasm"/>
    <property type="evidence" value="ECO:0007669"/>
    <property type="project" value="TreeGrafter"/>
</dbReference>
<keyword evidence="4 11" id="KW-0949">S-adenosyl-L-methionine</keyword>
<feature type="binding site" evidence="11">
    <location>
        <position position="227"/>
    </location>
    <ligand>
        <name>S-adenosyl-L-methionine</name>
        <dbReference type="ChEBI" id="CHEBI:59789"/>
    </ligand>
</feature>
<evidence type="ECO:0000256" key="8">
    <source>
        <dbReference type="ARBA" id="ARBA00047306"/>
    </source>
</evidence>
<comment type="similarity">
    <text evidence="1">Belongs to the methyltransferase superfamily. NTM1 family.</text>
</comment>
<comment type="catalytic activity">
    <reaction evidence="10">
        <text>N-terminal L-alanyl-L-prolyl-L-lysyl-[protein] + 3 S-adenosyl-L-methionine = N-terminal N,N,N-trimethyl-L-alanyl-L-prolyl-L-lysyl-[protein] + 3 S-adenosyl-L-homocysteine + 3 H(+)</text>
        <dbReference type="Rhea" id="RHEA:54712"/>
        <dbReference type="Rhea" id="RHEA-COMP:13785"/>
        <dbReference type="Rhea" id="RHEA-COMP:13971"/>
        <dbReference type="ChEBI" id="CHEBI:15378"/>
        <dbReference type="ChEBI" id="CHEBI:57856"/>
        <dbReference type="ChEBI" id="CHEBI:59789"/>
        <dbReference type="ChEBI" id="CHEBI:138057"/>
        <dbReference type="ChEBI" id="CHEBI:138315"/>
        <dbReference type="EC" id="2.1.1.244"/>
    </reaction>
</comment>
<evidence type="ECO:0000256" key="4">
    <source>
        <dbReference type="ARBA" id="ARBA00022691"/>
    </source>
</evidence>
<keyword evidence="13" id="KW-1185">Reference proteome</keyword>
<dbReference type="PANTHER" id="PTHR12753">
    <property type="entry name" value="AD-003 - RELATED"/>
    <property type="match status" value="1"/>
</dbReference>
<dbReference type="RefSeq" id="XP_030551554.2">
    <property type="nucleotide sequence ID" value="XM_030695694.2"/>
</dbReference>
<comment type="catalytic activity">
    <reaction evidence="9">
        <text>N-terminal L-prolyl-L-prolyl-L-lysyl-[protein] + 2 S-adenosyl-L-methionine = N-terminal N,N-dimethyl-L-prolyl-L-prolyl-L-lysyl-[protein] + 2 S-adenosyl-L-homocysteine + 2 H(+)</text>
        <dbReference type="Rhea" id="RHEA:54736"/>
        <dbReference type="Rhea" id="RHEA-COMP:13787"/>
        <dbReference type="Rhea" id="RHEA-COMP:13974"/>
        <dbReference type="ChEBI" id="CHEBI:15378"/>
        <dbReference type="ChEBI" id="CHEBI:57856"/>
        <dbReference type="ChEBI" id="CHEBI:59789"/>
        <dbReference type="ChEBI" id="CHEBI:138059"/>
        <dbReference type="ChEBI" id="CHEBI:138318"/>
        <dbReference type="EC" id="2.1.1.244"/>
    </reaction>
</comment>
<dbReference type="InterPro" id="IPR008576">
    <property type="entry name" value="MeTrfase_NTM1"/>
</dbReference>
<evidence type="ECO:0000313" key="14">
    <source>
        <dbReference type="RefSeq" id="XP_030551554.2"/>
    </source>
</evidence>
<dbReference type="AlphaFoldDB" id="A0A8B8QWF5"/>
<evidence type="ECO:0000256" key="10">
    <source>
        <dbReference type="ARBA" id="ARBA00048167"/>
    </source>
</evidence>
<gene>
    <name evidence="14" type="primary">LOC115756021</name>
</gene>
<dbReference type="InterPro" id="IPR029063">
    <property type="entry name" value="SAM-dependent_MTases_sf"/>
</dbReference>
<evidence type="ECO:0000256" key="5">
    <source>
        <dbReference type="ARBA" id="ARBA00039112"/>
    </source>
</evidence>
<keyword evidence="2 14" id="KW-0489">Methyltransferase</keyword>
<evidence type="ECO:0000256" key="2">
    <source>
        <dbReference type="ARBA" id="ARBA00022603"/>
    </source>
</evidence>
<evidence type="ECO:0000256" key="3">
    <source>
        <dbReference type="ARBA" id="ARBA00022679"/>
    </source>
</evidence>
<feature type="compositionally biased region" description="Polar residues" evidence="12">
    <location>
        <begin position="41"/>
        <end position="57"/>
    </location>
</feature>
<evidence type="ECO:0000313" key="13">
    <source>
        <dbReference type="Proteomes" id="UP000827889"/>
    </source>
</evidence>
<dbReference type="Pfam" id="PF05891">
    <property type="entry name" value="Methyltransf_PK"/>
    <property type="match status" value="1"/>
</dbReference>
<feature type="region of interest" description="Disordered" evidence="12">
    <location>
        <begin position="32"/>
        <end position="57"/>
    </location>
</feature>
<evidence type="ECO:0000256" key="1">
    <source>
        <dbReference type="ARBA" id="ARBA00009059"/>
    </source>
</evidence>
<dbReference type="GO" id="GO:0071885">
    <property type="term" value="F:N-terminal protein N-methyltransferase activity"/>
    <property type="evidence" value="ECO:0007669"/>
    <property type="project" value="UniProtKB-EC"/>
</dbReference>
<dbReference type="Proteomes" id="UP000827889">
    <property type="component" value="Chromosome 9"/>
</dbReference>